<dbReference type="AlphaFoldDB" id="A0A158JRI4"/>
<dbReference type="OrthoDB" id="5514107at2"/>
<organism evidence="1 2">
    <name type="scientific">Caballeronia choica</name>
    <dbReference type="NCBI Taxonomy" id="326476"/>
    <lineage>
        <taxon>Bacteria</taxon>
        <taxon>Pseudomonadati</taxon>
        <taxon>Pseudomonadota</taxon>
        <taxon>Betaproteobacteria</taxon>
        <taxon>Burkholderiales</taxon>
        <taxon>Burkholderiaceae</taxon>
        <taxon>Caballeronia</taxon>
    </lineage>
</organism>
<evidence type="ECO:0000313" key="1">
    <source>
        <dbReference type="EMBL" id="SAL71398.1"/>
    </source>
</evidence>
<dbReference type="EMBL" id="FCON02000047">
    <property type="protein sequence ID" value="SAL71398.1"/>
    <property type="molecule type" value="Genomic_DNA"/>
</dbReference>
<proteinExistence type="predicted"/>
<dbReference type="Proteomes" id="UP000054770">
    <property type="component" value="Unassembled WGS sequence"/>
</dbReference>
<reference evidence="1" key="1">
    <citation type="submission" date="2016-01" db="EMBL/GenBank/DDBJ databases">
        <authorList>
            <person name="Peeters C."/>
        </authorList>
    </citation>
    <scope>NUCLEOTIDE SEQUENCE [LARGE SCALE GENOMIC DNA]</scope>
    <source>
        <strain evidence="1">LMG 22940</strain>
    </source>
</reference>
<accession>A0A158JRI4</accession>
<name>A0A158JRI4_9BURK</name>
<gene>
    <name evidence="1" type="ORF">AWB68_04123</name>
</gene>
<sequence length="59" mass="6300">MNPAVIETGAGTEESFFARGRHIAQQANRGKSIPEGHVVPFERPADLARLLLGVCAAEI</sequence>
<protein>
    <submittedName>
        <fullName evidence="1">Uncharacterized protein</fullName>
    </submittedName>
</protein>
<dbReference type="RefSeq" id="WP_160110040.1">
    <property type="nucleotide sequence ID" value="NZ_FCON02000047.1"/>
</dbReference>
<evidence type="ECO:0000313" key="2">
    <source>
        <dbReference type="Proteomes" id="UP000054770"/>
    </source>
</evidence>
<keyword evidence="2" id="KW-1185">Reference proteome</keyword>
<comment type="caution">
    <text evidence="1">The sequence shown here is derived from an EMBL/GenBank/DDBJ whole genome shotgun (WGS) entry which is preliminary data.</text>
</comment>